<name>A0A370I5U5_9NOCA</name>
<proteinExistence type="predicted"/>
<evidence type="ECO:0000313" key="3">
    <source>
        <dbReference type="Proteomes" id="UP000254869"/>
    </source>
</evidence>
<evidence type="ECO:0000256" key="1">
    <source>
        <dbReference type="SAM" id="Phobius"/>
    </source>
</evidence>
<feature type="transmembrane region" description="Helical" evidence="1">
    <location>
        <begin position="25"/>
        <end position="44"/>
    </location>
</feature>
<dbReference type="RefSeq" id="WP_067997709.1">
    <property type="nucleotide sequence ID" value="NZ_QQBC01000005.1"/>
</dbReference>
<comment type="caution">
    <text evidence="2">The sequence shown here is derived from an EMBL/GenBank/DDBJ whole genome shotgun (WGS) entry which is preliminary data.</text>
</comment>
<reference evidence="2 3" key="1">
    <citation type="submission" date="2018-07" db="EMBL/GenBank/DDBJ databases">
        <title>Genomic Encyclopedia of Type Strains, Phase IV (KMG-IV): sequencing the most valuable type-strain genomes for metagenomic binning, comparative biology and taxonomic classification.</title>
        <authorList>
            <person name="Goeker M."/>
        </authorList>
    </citation>
    <scope>NUCLEOTIDE SEQUENCE [LARGE SCALE GENOMIC DNA]</scope>
    <source>
        <strain evidence="2 3">DSM 44290</strain>
    </source>
</reference>
<sequence length="85" mass="9996">MNTHLYATAVSVLADHGDYGHPWPYFWIFPVLFWIGLISLGFVFRRGCRRDSGIGTLRSSFARGEISEEDYLTRLEVLRRSRRRF</sequence>
<keyword evidence="1" id="KW-1133">Transmembrane helix</keyword>
<accession>A0A370I5U5</accession>
<keyword evidence="3" id="KW-1185">Reference proteome</keyword>
<keyword evidence="1" id="KW-0472">Membrane</keyword>
<organism evidence="2 3">
    <name type="scientific">Nocardia pseudobrasiliensis</name>
    <dbReference type="NCBI Taxonomy" id="45979"/>
    <lineage>
        <taxon>Bacteria</taxon>
        <taxon>Bacillati</taxon>
        <taxon>Actinomycetota</taxon>
        <taxon>Actinomycetes</taxon>
        <taxon>Mycobacteriales</taxon>
        <taxon>Nocardiaceae</taxon>
        <taxon>Nocardia</taxon>
    </lineage>
</organism>
<dbReference type="STRING" id="1210086.GCA_001613105_02920"/>
<keyword evidence="1" id="KW-0812">Transmembrane</keyword>
<dbReference type="AlphaFoldDB" id="A0A370I5U5"/>
<dbReference type="Proteomes" id="UP000254869">
    <property type="component" value="Unassembled WGS sequence"/>
</dbReference>
<evidence type="ECO:0000313" key="2">
    <source>
        <dbReference type="EMBL" id="RDI66086.1"/>
    </source>
</evidence>
<dbReference type="EMBL" id="QQBC01000005">
    <property type="protein sequence ID" value="RDI66086.1"/>
    <property type="molecule type" value="Genomic_DNA"/>
</dbReference>
<gene>
    <name evidence="2" type="ORF">DFR76_105409</name>
</gene>
<protein>
    <submittedName>
        <fullName evidence="2">Putative membrane protein</fullName>
    </submittedName>
</protein>